<dbReference type="Gramene" id="TKW26340">
    <property type="protein sequence ID" value="TKW26340"/>
    <property type="gene ID" value="SEVIR_3G181750v2"/>
</dbReference>
<name>A0A4U6VAH7_SETVI</name>
<evidence type="ECO:0000313" key="2">
    <source>
        <dbReference type="Proteomes" id="UP000298652"/>
    </source>
</evidence>
<dbReference type="EMBL" id="CM016554">
    <property type="protein sequence ID" value="TKW26340.1"/>
    <property type="molecule type" value="Genomic_DNA"/>
</dbReference>
<reference evidence="1" key="1">
    <citation type="submission" date="2019-03" db="EMBL/GenBank/DDBJ databases">
        <title>WGS assembly of Setaria viridis.</title>
        <authorList>
            <person name="Huang P."/>
            <person name="Jenkins J."/>
            <person name="Grimwood J."/>
            <person name="Barry K."/>
            <person name="Healey A."/>
            <person name="Mamidi S."/>
            <person name="Sreedasyam A."/>
            <person name="Shu S."/>
            <person name="Feldman M."/>
            <person name="Wu J."/>
            <person name="Yu Y."/>
            <person name="Chen C."/>
            <person name="Johnson J."/>
            <person name="Rokhsar D."/>
            <person name="Baxter I."/>
            <person name="Schmutz J."/>
            <person name="Brutnell T."/>
            <person name="Kellogg E."/>
        </authorList>
    </citation>
    <scope>NUCLEOTIDE SEQUENCE [LARGE SCALE GENOMIC DNA]</scope>
</reference>
<protein>
    <submittedName>
        <fullName evidence="1">Uncharacterized protein</fullName>
    </submittedName>
</protein>
<accession>A0A4U6VAH7</accession>
<sequence length="170" mass="19536">MARLMADAAEHCAGRMGEVSQATMRHGARWSSRVIADQSPELESPQRMHFRMAMVPTFHLKRHSQFLVSMDFANQISEHSTSLFLKEKSIQLSVGSVFQFPKVHRFGELLDSKLSHINIHTLQGMFQFSTYMFLLKAMVARLRVHNNTAAPTNMAAREQYRYDKYTAITQ</sequence>
<gene>
    <name evidence="1" type="ORF">SEVIR_3G181750v2</name>
</gene>
<dbReference type="AlphaFoldDB" id="A0A4U6VAH7"/>
<dbReference type="Proteomes" id="UP000298652">
    <property type="component" value="Chromosome 3"/>
</dbReference>
<proteinExistence type="predicted"/>
<evidence type="ECO:0000313" key="1">
    <source>
        <dbReference type="EMBL" id="TKW26340.1"/>
    </source>
</evidence>
<organism evidence="1 2">
    <name type="scientific">Setaria viridis</name>
    <name type="common">Green bristlegrass</name>
    <name type="synonym">Setaria italica subsp. viridis</name>
    <dbReference type="NCBI Taxonomy" id="4556"/>
    <lineage>
        <taxon>Eukaryota</taxon>
        <taxon>Viridiplantae</taxon>
        <taxon>Streptophyta</taxon>
        <taxon>Embryophyta</taxon>
        <taxon>Tracheophyta</taxon>
        <taxon>Spermatophyta</taxon>
        <taxon>Magnoliopsida</taxon>
        <taxon>Liliopsida</taxon>
        <taxon>Poales</taxon>
        <taxon>Poaceae</taxon>
        <taxon>PACMAD clade</taxon>
        <taxon>Panicoideae</taxon>
        <taxon>Panicodae</taxon>
        <taxon>Paniceae</taxon>
        <taxon>Cenchrinae</taxon>
        <taxon>Setaria</taxon>
    </lineage>
</organism>
<keyword evidence="2" id="KW-1185">Reference proteome</keyword>